<proteinExistence type="inferred from homology"/>
<evidence type="ECO:0000313" key="4">
    <source>
        <dbReference type="Proteomes" id="UP000176902"/>
    </source>
</evidence>
<comment type="caution">
    <text evidence="3">The sequence shown here is derived from an EMBL/GenBank/DDBJ whole genome shotgun (WGS) entry which is preliminary data.</text>
</comment>
<name>A0A1F5JSQ1_9BACT</name>
<dbReference type="InterPro" id="IPR050190">
    <property type="entry name" value="UPF0213_domain"/>
</dbReference>
<organism evidence="3 4">
    <name type="scientific">Candidatus Daviesbacteria bacterium RIFCSPHIGHO2_02_FULL_36_13</name>
    <dbReference type="NCBI Taxonomy" id="1797768"/>
    <lineage>
        <taxon>Bacteria</taxon>
        <taxon>Candidatus Daviesiibacteriota</taxon>
    </lineage>
</organism>
<sequence length="83" mass="9861">MKFYVYILKCSDNTYYVGCTNNLEKRLIAHNSLKSGAHYTKIRRPVSLIYKQEFKTLLSARGREAEIKRLKRDQKELLLKDHI</sequence>
<comment type="similarity">
    <text evidence="1">Belongs to the UPF0213 family.</text>
</comment>
<dbReference type="AlphaFoldDB" id="A0A1F5JSQ1"/>
<dbReference type="SMART" id="SM00465">
    <property type="entry name" value="GIYc"/>
    <property type="match status" value="1"/>
</dbReference>
<dbReference type="CDD" id="cd10456">
    <property type="entry name" value="GIY-YIG_UPF0213"/>
    <property type="match status" value="1"/>
</dbReference>
<dbReference type="InterPro" id="IPR035901">
    <property type="entry name" value="GIY-YIG_endonuc_sf"/>
</dbReference>
<dbReference type="Gene3D" id="3.40.1440.10">
    <property type="entry name" value="GIY-YIG endonuclease"/>
    <property type="match status" value="1"/>
</dbReference>
<evidence type="ECO:0000256" key="1">
    <source>
        <dbReference type="ARBA" id="ARBA00007435"/>
    </source>
</evidence>
<evidence type="ECO:0000313" key="3">
    <source>
        <dbReference type="EMBL" id="OGE31540.1"/>
    </source>
</evidence>
<gene>
    <name evidence="3" type="ORF">A3C59_05345</name>
</gene>
<dbReference type="Proteomes" id="UP000176902">
    <property type="component" value="Unassembled WGS sequence"/>
</dbReference>
<dbReference type="STRING" id="1797768.A3C59_05345"/>
<dbReference type="EMBL" id="MFCV01000037">
    <property type="protein sequence ID" value="OGE31540.1"/>
    <property type="molecule type" value="Genomic_DNA"/>
</dbReference>
<evidence type="ECO:0000259" key="2">
    <source>
        <dbReference type="PROSITE" id="PS50164"/>
    </source>
</evidence>
<dbReference type="Pfam" id="PF01541">
    <property type="entry name" value="GIY-YIG"/>
    <property type="match status" value="1"/>
</dbReference>
<reference evidence="3 4" key="1">
    <citation type="journal article" date="2016" name="Nat. Commun.">
        <title>Thousands of microbial genomes shed light on interconnected biogeochemical processes in an aquifer system.</title>
        <authorList>
            <person name="Anantharaman K."/>
            <person name="Brown C.T."/>
            <person name="Hug L.A."/>
            <person name="Sharon I."/>
            <person name="Castelle C.J."/>
            <person name="Probst A.J."/>
            <person name="Thomas B.C."/>
            <person name="Singh A."/>
            <person name="Wilkins M.J."/>
            <person name="Karaoz U."/>
            <person name="Brodie E.L."/>
            <person name="Williams K.H."/>
            <person name="Hubbard S.S."/>
            <person name="Banfield J.F."/>
        </authorList>
    </citation>
    <scope>NUCLEOTIDE SEQUENCE [LARGE SCALE GENOMIC DNA]</scope>
</reference>
<dbReference type="PANTHER" id="PTHR34477">
    <property type="entry name" value="UPF0213 PROTEIN YHBQ"/>
    <property type="match status" value="1"/>
</dbReference>
<dbReference type="PANTHER" id="PTHR34477:SF1">
    <property type="entry name" value="UPF0213 PROTEIN YHBQ"/>
    <property type="match status" value="1"/>
</dbReference>
<feature type="domain" description="GIY-YIG" evidence="2">
    <location>
        <begin position="1"/>
        <end position="77"/>
    </location>
</feature>
<accession>A0A1F5JSQ1</accession>
<dbReference type="SUPFAM" id="SSF82771">
    <property type="entry name" value="GIY-YIG endonuclease"/>
    <property type="match status" value="1"/>
</dbReference>
<dbReference type="InterPro" id="IPR000305">
    <property type="entry name" value="GIY-YIG_endonuc"/>
</dbReference>
<protein>
    <recommendedName>
        <fullName evidence="2">GIY-YIG domain-containing protein</fullName>
    </recommendedName>
</protein>
<dbReference type="PROSITE" id="PS50164">
    <property type="entry name" value="GIY_YIG"/>
    <property type="match status" value="1"/>
</dbReference>